<name>A0ABD2N700_9CUCU</name>
<evidence type="ECO:0000313" key="12">
    <source>
        <dbReference type="Proteomes" id="UP001516400"/>
    </source>
</evidence>
<accession>A0ABD2N700</accession>
<evidence type="ECO:0000313" key="11">
    <source>
        <dbReference type="EMBL" id="KAL3274100.1"/>
    </source>
</evidence>
<evidence type="ECO:0000256" key="3">
    <source>
        <dbReference type="ARBA" id="ARBA00022692"/>
    </source>
</evidence>
<feature type="transmembrane region" description="Helical" evidence="9">
    <location>
        <begin position="122"/>
        <end position="143"/>
    </location>
</feature>
<sequence>MKTHLFLIFLFNHIKMGTSILCYQCNSETHRRCVSEDLLLDKFLIECPPPAFNYSGLKPVPFCSKINQWLYFTKKRRVAVIRGCNYYHKYRDRCEIHSDRDSYISVCLCGNEGCNSSTQKELALELSLILVILSVLFILIALFPTSIRLNYSLS</sequence>
<dbReference type="AlphaFoldDB" id="A0ABD2N700"/>
<evidence type="ECO:0000256" key="9">
    <source>
        <dbReference type="SAM" id="Phobius"/>
    </source>
</evidence>
<comment type="caution">
    <text evidence="11">The sequence shown here is derived from an EMBL/GenBank/DDBJ whole genome shotgun (WGS) entry which is preliminary data.</text>
</comment>
<dbReference type="Pfam" id="PF17064">
    <property type="entry name" value="QVR"/>
    <property type="match status" value="1"/>
</dbReference>
<comment type="subcellular location">
    <subcellularLocation>
        <location evidence="1">Membrane</location>
        <topology evidence="1">Lipid-anchor</topology>
        <topology evidence="1">GPI-anchor</topology>
    </subcellularLocation>
</comment>
<evidence type="ECO:0000256" key="7">
    <source>
        <dbReference type="ARBA" id="ARBA00023180"/>
    </source>
</evidence>
<keyword evidence="8" id="KW-0449">Lipoprotein</keyword>
<evidence type="ECO:0000256" key="5">
    <source>
        <dbReference type="ARBA" id="ARBA00022989"/>
    </source>
</evidence>
<evidence type="ECO:0000256" key="10">
    <source>
        <dbReference type="SAM" id="SignalP"/>
    </source>
</evidence>
<dbReference type="PANTHER" id="PTHR33562">
    <property type="entry name" value="ATILLA, ISOFORM B-RELATED-RELATED"/>
    <property type="match status" value="1"/>
</dbReference>
<dbReference type="InterPro" id="IPR050975">
    <property type="entry name" value="Sleep_regulator"/>
</dbReference>
<evidence type="ECO:0000256" key="6">
    <source>
        <dbReference type="ARBA" id="ARBA00023136"/>
    </source>
</evidence>
<keyword evidence="2" id="KW-0336">GPI-anchor</keyword>
<evidence type="ECO:0008006" key="13">
    <source>
        <dbReference type="Google" id="ProtNLM"/>
    </source>
</evidence>
<evidence type="ECO:0000256" key="2">
    <source>
        <dbReference type="ARBA" id="ARBA00022622"/>
    </source>
</evidence>
<keyword evidence="7" id="KW-0325">Glycoprotein</keyword>
<keyword evidence="6 9" id="KW-0472">Membrane</keyword>
<reference evidence="11 12" key="1">
    <citation type="journal article" date="2021" name="BMC Biol.">
        <title>Horizontally acquired antibacterial genes associated with adaptive radiation of ladybird beetles.</title>
        <authorList>
            <person name="Li H.S."/>
            <person name="Tang X.F."/>
            <person name="Huang Y.H."/>
            <person name="Xu Z.Y."/>
            <person name="Chen M.L."/>
            <person name="Du X.Y."/>
            <person name="Qiu B.Y."/>
            <person name="Chen P.T."/>
            <person name="Zhang W."/>
            <person name="Slipinski A."/>
            <person name="Escalona H.E."/>
            <person name="Waterhouse R.M."/>
            <person name="Zwick A."/>
            <person name="Pang H."/>
        </authorList>
    </citation>
    <scope>NUCLEOTIDE SEQUENCE [LARGE SCALE GENOMIC DNA]</scope>
    <source>
        <strain evidence="11">SYSU2018</strain>
    </source>
</reference>
<proteinExistence type="predicted"/>
<feature type="signal peptide" evidence="10">
    <location>
        <begin position="1"/>
        <end position="19"/>
    </location>
</feature>
<dbReference type="GO" id="GO:0098552">
    <property type="term" value="C:side of membrane"/>
    <property type="evidence" value="ECO:0007669"/>
    <property type="project" value="UniProtKB-KW"/>
</dbReference>
<evidence type="ECO:0000256" key="8">
    <source>
        <dbReference type="ARBA" id="ARBA00023288"/>
    </source>
</evidence>
<gene>
    <name evidence="11" type="ORF">HHI36_015516</name>
</gene>
<keyword evidence="12" id="KW-1185">Reference proteome</keyword>
<protein>
    <recommendedName>
        <fullName evidence="13">Protein sleepless</fullName>
    </recommendedName>
</protein>
<evidence type="ECO:0000256" key="1">
    <source>
        <dbReference type="ARBA" id="ARBA00004589"/>
    </source>
</evidence>
<dbReference type="PANTHER" id="PTHR33562:SF2">
    <property type="entry name" value="PROTEIN QUIVER"/>
    <property type="match status" value="1"/>
</dbReference>
<keyword evidence="4 10" id="KW-0732">Signal</keyword>
<keyword evidence="5 9" id="KW-1133">Transmembrane helix</keyword>
<evidence type="ECO:0000256" key="4">
    <source>
        <dbReference type="ARBA" id="ARBA00022729"/>
    </source>
</evidence>
<organism evidence="11 12">
    <name type="scientific">Cryptolaemus montrouzieri</name>
    <dbReference type="NCBI Taxonomy" id="559131"/>
    <lineage>
        <taxon>Eukaryota</taxon>
        <taxon>Metazoa</taxon>
        <taxon>Ecdysozoa</taxon>
        <taxon>Arthropoda</taxon>
        <taxon>Hexapoda</taxon>
        <taxon>Insecta</taxon>
        <taxon>Pterygota</taxon>
        <taxon>Neoptera</taxon>
        <taxon>Endopterygota</taxon>
        <taxon>Coleoptera</taxon>
        <taxon>Polyphaga</taxon>
        <taxon>Cucujiformia</taxon>
        <taxon>Coccinelloidea</taxon>
        <taxon>Coccinellidae</taxon>
        <taxon>Scymninae</taxon>
        <taxon>Scymnini</taxon>
        <taxon>Cryptolaemus</taxon>
    </lineage>
</organism>
<dbReference type="EMBL" id="JABFTP020000062">
    <property type="protein sequence ID" value="KAL3274100.1"/>
    <property type="molecule type" value="Genomic_DNA"/>
</dbReference>
<keyword evidence="3 9" id="KW-0812">Transmembrane</keyword>
<feature type="chain" id="PRO_5044833661" description="Protein sleepless" evidence="10">
    <location>
        <begin position="20"/>
        <end position="154"/>
    </location>
</feature>
<dbReference type="Proteomes" id="UP001516400">
    <property type="component" value="Unassembled WGS sequence"/>
</dbReference>
<dbReference type="InterPro" id="IPR031424">
    <property type="entry name" value="QVR-like"/>
</dbReference>